<evidence type="ECO:0000256" key="1">
    <source>
        <dbReference type="ARBA" id="ARBA00006247"/>
    </source>
</evidence>
<keyword evidence="5" id="KW-0862">Zinc</keyword>
<evidence type="ECO:0000313" key="7">
    <source>
        <dbReference type="Proteomes" id="UP000649328"/>
    </source>
</evidence>
<evidence type="ECO:0000313" key="6">
    <source>
        <dbReference type="EMBL" id="KAF7999535.1"/>
    </source>
</evidence>
<dbReference type="AlphaFoldDB" id="A0A8H7L9P4"/>
<evidence type="ECO:0000256" key="3">
    <source>
        <dbReference type="ARBA" id="ARBA00022723"/>
    </source>
</evidence>
<dbReference type="PANTHER" id="PTHR45962:SF1">
    <property type="entry name" value="N-FATTY-ACYL-AMINO ACID SYNTHASE_HYDROLASE PM20D1"/>
    <property type="match status" value="1"/>
</dbReference>
<dbReference type="InterPro" id="IPR047177">
    <property type="entry name" value="Pept_M20A"/>
</dbReference>
<dbReference type="GO" id="GO:0000328">
    <property type="term" value="C:fungal-type vacuole lumen"/>
    <property type="evidence" value="ECO:0007669"/>
    <property type="project" value="TreeGrafter"/>
</dbReference>
<sequence>MLTAHYDVVPVQPETLNQWTFPPFDGAYDGRYVYGRGVSDCKDLLVGLLETVELLLSEDRFAPQRTIVLAFGYDEEAAGRGPKRSQSIYFTVTGRRRFTNS</sequence>
<dbReference type="Proteomes" id="UP000649328">
    <property type="component" value="Unassembled WGS sequence"/>
</dbReference>
<dbReference type="GO" id="GO:0004180">
    <property type="term" value="F:carboxypeptidase activity"/>
    <property type="evidence" value="ECO:0007669"/>
    <property type="project" value="TreeGrafter"/>
</dbReference>
<evidence type="ECO:0008006" key="8">
    <source>
        <dbReference type="Google" id="ProtNLM"/>
    </source>
</evidence>
<organism evidence="6 7">
    <name type="scientific">Metschnikowia pulcherrima</name>
    <dbReference type="NCBI Taxonomy" id="27326"/>
    <lineage>
        <taxon>Eukaryota</taxon>
        <taxon>Fungi</taxon>
        <taxon>Dikarya</taxon>
        <taxon>Ascomycota</taxon>
        <taxon>Saccharomycotina</taxon>
        <taxon>Pichiomycetes</taxon>
        <taxon>Metschnikowiaceae</taxon>
        <taxon>Metschnikowia</taxon>
    </lineage>
</organism>
<dbReference type="GO" id="GO:0046872">
    <property type="term" value="F:metal ion binding"/>
    <property type="evidence" value="ECO:0007669"/>
    <property type="project" value="UniProtKB-KW"/>
</dbReference>
<evidence type="ECO:0000256" key="5">
    <source>
        <dbReference type="ARBA" id="ARBA00022833"/>
    </source>
</evidence>
<dbReference type="Pfam" id="PF01546">
    <property type="entry name" value="Peptidase_M20"/>
    <property type="match status" value="1"/>
</dbReference>
<proteinExistence type="inferred from homology"/>
<evidence type="ECO:0000256" key="4">
    <source>
        <dbReference type="ARBA" id="ARBA00022801"/>
    </source>
</evidence>
<keyword evidence="2" id="KW-0645">Protease</keyword>
<dbReference type="InterPro" id="IPR002933">
    <property type="entry name" value="Peptidase_M20"/>
</dbReference>
<reference evidence="6" key="1">
    <citation type="submission" date="2020-10" db="EMBL/GenBank/DDBJ databases">
        <title>The Whole-Genome Sequence of Metschnikowia persimmonesis, a Novel Endophytic Yeast Species Isolated from Medicinal Plant Diospyros kaki Thumb.</title>
        <authorList>
            <person name="Rahmat E."/>
            <person name="Kang Y."/>
        </authorList>
    </citation>
    <scope>NUCLEOTIDE SEQUENCE</scope>
    <source>
        <strain evidence="6">KIOM G15050</strain>
    </source>
</reference>
<evidence type="ECO:0000256" key="2">
    <source>
        <dbReference type="ARBA" id="ARBA00022670"/>
    </source>
</evidence>
<accession>A0A8H7L9P4</accession>
<dbReference type="Gene3D" id="3.40.630.10">
    <property type="entry name" value="Zn peptidases"/>
    <property type="match status" value="1"/>
</dbReference>
<keyword evidence="3" id="KW-0479">Metal-binding</keyword>
<dbReference type="EMBL" id="JACBPP010000009">
    <property type="protein sequence ID" value="KAF7999535.1"/>
    <property type="molecule type" value="Genomic_DNA"/>
</dbReference>
<comment type="caution">
    <text evidence="6">The sequence shown here is derived from an EMBL/GenBank/DDBJ whole genome shotgun (WGS) entry which is preliminary data.</text>
</comment>
<keyword evidence="4" id="KW-0378">Hydrolase</keyword>
<gene>
    <name evidence="6" type="ORF">HF325_006211</name>
</gene>
<keyword evidence="7" id="KW-1185">Reference proteome</keyword>
<name>A0A8H7L9P4_9ASCO</name>
<dbReference type="SUPFAM" id="SSF53187">
    <property type="entry name" value="Zn-dependent exopeptidases"/>
    <property type="match status" value="1"/>
</dbReference>
<comment type="similarity">
    <text evidence="1">Belongs to the peptidase M20A family.</text>
</comment>
<protein>
    <recommendedName>
        <fullName evidence="8">Peptide hydrolase</fullName>
    </recommendedName>
</protein>
<dbReference type="GO" id="GO:0051603">
    <property type="term" value="P:proteolysis involved in protein catabolic process"/>
    <property type="evidence" value="ECO:0007669"/>
    <property type="project" value="TreeGrafter"/>
</dbReference>
<dbReference type="OrthoDB" id="3064516at2759"/>
<dbReference type="PANTHER" id="PTHR45962">
    <property type="entry name" value="N-FATTY-ACYL-AMINO ACID SYNTHASE/HYDROLASE PM20D1"/>
    <property type="match status" value="1"/>
</dbReference>